<proteinExistence type="predicted"/>
<keyword evidence="3" id="KW-0472">Membrane</keyword>
<feature type="compositionally biased region" description="Basic residues" evidence="2">
    <location>
        <begin position="392"/>
        <end position="406"/>
    </location>
</feature>
<comment type="caution">
    <text evidence="4">The sequence shown here is derived from an EMBL/GenBank/DDBJ whole genome shotgun (WGS) entry which is preliminary data.</text>
</comment>
<reference evidence="4 5" key="1">
    <citation type="submission" date="2023-10" db="EMBL/GenBank/DDBJ databases">
        <title>Comparative genomics analysis reveals potential genetic determinants of host preference in Cryptosporidium xiaoi.</title>
        <authorList>
            <person name="Xiao L."/>
            <person name="Li J."/>
        </authorList>
    </citation>
    <scope>NUCLEOTIDE SEQUENCE [LARGE SCALE GENOMIC DNA]</scope>
    <source>
        <strain evidence="4 5">52996</strain>
    </source>
</reference>
<gene>
    <name evidence="4" type="ORF">RS030_203225</name>
</gene>
<evidence type="ECO:0000256" key="3">
    <source>
        <dbReference type="SAM" id="Phobius"/>
    </source>
</evidence>
<feature type="transmembrane region" description="Helical" evidence="3">
    <location>
        <begin position="49"/>
        <end position="74"/>
    </location>
</feature>
<dbReference type="AlphaFoldDB" id="A0AAV9XXN6"/>
<keyword evidence="1" id="KW-0175">Coiled coil</keyword>
<sequence>MSWFNIITKPTLMVIWSICIVLSLMDIYYIKNMEKNWSFYDNQFLESKVWWLCGIPLCVYSLVIEISLMILTLFSYKGADSEFETEDLDKEYRSYNSNYNYNYSNLYDNAEEYTWSALSWIDNISLCNRLIFLITNFLAMMTVYYIYVGLVEYQTKSLTFLIKSGIIFTATVLTWIPGVLNSFIESLKLFGIVSGCSLVLILLLCSRNYQNSNNVSKLTSEVLNINKLSKGEEIVNKRIIERYIESGGKYYTISSSPAAIATELYWGNMAMKTLKENKSYIDCDFNLNNNKWSSCIEEKITSYPSWVIGDKTISGIIEPVTIAHMVNINIKELKEEVLSLVHPDEKKEIEKKISDFIPNNYDEEDETNSNNDSESKVVKKIDEDDYPFVSKNKNKKIGKRYKKNKKTQPNNRKTNEENKNDDEESLVNSIYEQPLFRGINALNKLESNDEDHVVNKNLINENIESPRNDDEKNEFIMELPSKQEFNEFNNIINNLEKKHIEEMQQEYQNADIKLDKIENELNDQSSDGEVVGDVISERVDSDEVVDNNNVVELDAPKDDQITSALSDEVKITEINDLNIDEEKQLSSIETKDETFDDVNTDKDLGSDVQNIGNFASEMIQTDEENN</sequence>
<name>A0AAV9XXN6_9CRYT</name>
<feature type="transmembrane region" description="Helical" evidence="3">
    <location>
        <begin position="12"/>
        <end position="29"/>
    </location>
</feature>
<keyword evidence="5" id="KW-1185">Reference proteome</keyword>
<evidence type="ECO:0000256" key="1">
    <source>
        <dbReference type="SAM" id="Coils"/>
    </source>
</evidence>
<keyword evidence="3" id="KW-0812">Transmembrane</keyword>
<evidence type="ECO:0000313" key="4">
    <source>
        <dbReference type="EMBL" id="KAK6589432.1"/>
    </source>
</evidence>
<feature type="region of interest" description="Disordered" evidence="2">
    <location>
        <begin position="388"/>
        <end position="425"/>
    </location>
</feature>
<feature type="coiled-coil region" evidence="1">
    <location>
        <begin position="493"/>
        <end position="527"/>
    </location>
</feature>
<evidence type="ECO:0000313" key="5">
    <source>
        <dbReference type="Proteomes" id="UP001311799"/>
    </source>
</evidence>
<evidence type="ECO:0000256" key="2">
    <source>
        <dbReference type="SAM" id="MobiDB-lite"/>
    </source>
</evidence>
<accession>A0AAV9XXN6</accession>
<feature type="transmembrane region" description="Helical" evidence="3">
    <location>
        <begin position="160"/>
        <end position="180"/>
    </location>
</feature>
<keyword evidence="3" id="KW-1133">Transmembrane helix</keyword>
<dbReference type="Proteomes" id="UP001311799">
    <property type="component" value="Unassembled WGS sequence"/>
</dbReference>
<dbReference type="EMBL" id="JAWDEY010000012">
    <property type="protein sequence ID" value="KAK6589432.1"/>
    <property type="molecule type" value="Genomic_DNA"/>
</dbReference>
<feature type="region of interest" description="Disordered" evidence="2">
    <location>
        <begin position="359"/>
        <end position="378"/>
    </location>
</feature>
<feature type="transmembrane region" description="Helical" evidence="3">
    <location>
        <begin position="130"/>
        <end position="148"/>
    </location>
</feature>
<protein>
    <submittedName>
        <fullName evidence="4">Thioredoxin PDI</fullName>
    </submittedName>
</protein>
<organism evidence="4 5">
    <name type="scientific">Cryptosporidium xiaoi</name>
    <dbReference type="NCBI Taxonomy" id="659607"/>
    <lineage>
        <taxon>Eukaryota</taxon>
        <taxon>Sar</taxon>
        <taxon>Alveolata</taxon>
        <taxon>Apicomplexa</taxon>
        <taxon>Conoidasida</taxon>
        <taxon>Coccidia</taxon>
        <taxon>Eucoccidiorida</taxon>
        <taxon>Eimeriorina</taxon>
        <taxon>Cryptosporidiidae</taxon>
        <taxon>Cryptosporidium</taxon>
    </lineage>
</organism>